<organism evidence="1 2">
    <name type="scientific">Pleurotus cornucopiae</name>
    <name type="common">Cornucopia mushroom</name>
    <dbReference type="NCBI Taxonomy" id="5321"/>
    <lineage>
        <taxon>Eukaryota</taxon>
        <taxon>Fungi</taxon>
        <taxon>Dikarya</taxon>
        <taxon>Basidiomycota</taxon>
        <taxon>Agaricomycotina</taxon>
        <taxon>Agaricomycetes</taxon>
        <taxon>Agaricomycetidae</taxon>
        <taxon>Agaricales</taxon>
        <taxon>Pleurotineae</taxon>
        <taxon>Pleurotaceae</taxon>
        <taxon>Pleurotus</taxon>
    </lineage>
</organism>
<evidence type="ECO:0000313" key="2">
    <source>
        <dbReference type="Proteomes" id="UP000824881"/>
    </source>
</evidence>
<protein>
    <submittedName>
        <fullName evidence="1">Uncharacterized protein</fullName>
    </submittedName>
</protein>
<reference evidence="1 2" key="1">
    <citation type="journal article" date="2021" name="Appl. Environ. Microbiol.">
        <title>Genetic linkage and physical mapping for an oyster mushroom Pleurotus cornucopiae and QTL analysis for the trait cap color.</title>
        <authorList>
            <person name="Zhang Y."/>
            <person name="Gao W."/>
            <person name="Sonnenberg A."/>
            <person name="Chen Q."/>
            <person name="Zhang J."/>
            <person name="Huang C."/>
        </authorList>
    </citation>
    <scope>NUCLEOTIDE SEQUENCE [LARGE SCALE GENOMIC DNA]</scope>
    <source>
        <strain evidence="1">CCMSSC00406</strain>
    </source>
</reference>
<gene>
    <name evidence="1" type="ORF">CCMSSC00406_0009226</name>
</gene>
<sequence>MPSSSPLKLRHPHLGEDSGGSSVSSSNDYQYGARPRQTQLPTSLIDFRHRQHIPDTVIEPSLRESHTSGSRSQHSERRSTQYEPDRSTFAQAFGPMREAPRAQYETPQTYPPAGSQHYNKHDYIFCPGEEPPATAAFLDVRIENKVDTPVMHEYDREHRYTNHYNEEIHVGWHRHEPRASAPWSPSHTSPNNSRRLPIQPQAAAFQTRKISAASASSWLSPLRQEGRSVDWLHRRSTTSPTPFPTHRLQNSSDSGHLPVRHLAPPTEATDMHEYDREHRYTDPYARYNEGTRIDWHRHEPRTSTPWSPKYTSPNSSRHLPIQPQAPVSASSTSWPSPSPHEGRSVDWLHHRSATSALLPPTHTSPNASALEYVPVRRQPPPIEPIDAAFTPPSEWESSASSHGVQAETGPLPQPPKGTNKTYPHVSSLRPSPSGRDGEREENGDETETYGGFASARTSADHAQADVSGNEIGRHSQKDTVAPSVAESGLEVGANTERPVANTPSSLIV</sequence>
<dbReference type="Proteomes" id="UP000824881">
    <property type="component" value="Unassembled WGS sequence"/>
</dbReference>
<comment type="caution">
    <text evidence="1">The sequence shown here is derived from an EMBL/GenBank/DDBJ whole genome shotgun (WGS) entry which is preliminary data.</text>
</comment>
<proteinExistence type="predicted"/>
<keyword evidence="2" id="KW-1185">Reference proteome</keyword>
<name>A0ACB7J064_PLECO</name>
<dbReference type="EMBL" id="WQMT02000004">
    <property type="protein sequence ID" value="KAG9223595.1"/>
    <property type="molecule type" value="Genomic_DNA"/>
</dbReference>
<accession>A0ACB7J064</accession>
<evidence type="ECO:0000313" key="1">
    <source>
        <dbReference type="EMBL" id="KAG9223595.1"/>
    </source>
</evidence>